<dbReference type="RefSeq" id="WP_179644031.1">
    <property type="nucleotide sequence ID" value="NZ_BAAAYY010000016.1"/>
</dbReference>
<dbReference type="Pfam" id="PF16859">
    <property type="entry name" value="TetR_C_11"/>
    <property type="match status" value="1"/>
</dbReference>
<evidence type="ECO:0000259" key="5">
    <source>
        <dbReference type="PROSITE" id="PS50977"/>
    </source>
</evidence>
<proteinExistence type="predicted"/>
<comment type="caution">
    <text evidence="6">The sequence shown here is derived from an EMBL/GenBank/DDBJ whole genome shotgun (WGS) entry which is preliminary data.</text>
</comment>
<evidence type="ECO:0000256" key="3">
    <source>
        <dbReference type="ARBA" id="ARBA00023163"/>
    </source>
</evidence>
<evidence type="ECO:0000256" key="2">
    <source>
        <dbReference type="ARBA" id="ARBA00023125"/>
    </source>
</evidence>
<keyword evidence="1" id="KW-0805">Transcription regulation</keyword>
<dbReference type="AlphaFoldDB" id="A0A852TXZ2"/>
<dbReference type="Gene3D" id="1.10.10.60">
    <property type="entry name" value="Homeodomain-like"/>
    <property type="match status" value="1"/>
</dbReference>
<dbReference type="InterPro" id="IPR036271">
    <property type="entry name" value="Tet_transcr_reg_TetR-rel_C_sf"/>
</dbReference>
<evidence type="ECO:0000313" key="6">
    <source>
        <dbReference type="EMBL" id="NYE48205.1"/>
    </source>
</evidence>
<dbReference type="Proteomes" id="UP000589036">
    <property type="component" value="Unassembled WGS sequence"/>
</dbReference>
<feature type="DNA-binding region" description="H-T-H motif" evidence="4">
    <location>
        <begin position="39"/>
        <end position="58"/>
    </location>
</feature>
<dbReference type="InterPro" id="IPR050109">
    <property type="entry name" value="HTH-type_TetR-like_transc_reg"/>
</dbReference>
<dbReference type="GO" id="GO:0003700">
    <property type="term" value="F:DNA-binding transcription factor activity"/>
    <property type="evidence" value="ECO:0007669"/>
    <property type="project" value="TreeGrafter"/>
</dbReference>
<dbReference type="InterPro" id="IPR001647">
    <property type="entry name" value="HTH_TetR"/>
</dbReference>
<sequence>MNATPRKDRSGRPRDPGVDRRITAAAMQVFGRVGWAGFGIEAVAREAGVGKASVYLRWNSKEDLLTEAVASRFAPIAEIDNGDVHADLLELADLLLDLFTGADGLAARRMAVESHATPGIAQRWQKVRESQVRAARAIVKRAVARGELDPRTPVTLLLDALSGAVINHAIATPPHLRARVEQDRRRYAGELVAFLLASLRQMPREVPGE</sequence>
<dbReference type="PRINTS" id="PR00455">
    <property type="entry name" value="HTHTETR"/>
</dbReference>
<dbReference type="Gene3D" id="1.10.357.10">
    <property type="entry name" value="Tetracycline Repressor, domain 2"/>
    <property type="match status" value="1"/>
</dbReference>
<dbReference type="PANTHER" id="PTHR30055">
    <property type="entry name" value="HTH-TYPE TRANSCRIPTIONAL REGULATOR RUTR"/>
    <property type="match status" value="1"/>
</dbReference>
<dbReference type="EMBL" id="JACCCC010000001">
    <property type="protein sequence ID" value="NYE48205.1"/>
    <property type="molecule type" value="Genomic_DNA"/>
</dbReference>
<organism evidence="6 7">
    <name type="scientific">Spinactinospora alkalitolerans</name>
    <dbReference type="NCBI Taxonomy" id="687207"/>
    <lineage>
        <taxon>Bacteria</taxon>
        <taxon>Bacillati</taxon>
        <taxon>Actinomycetota</taxon>
        <taxon>Actinomycetes</taxon>
        <taxon>Streptosporangiales</taxon>
        <taxon>Nocardiopsidaceae</taxon>
        <taxon>Spinactinospora</taxon>
    </lineage>
</organism>
<dbReference type="GO" id="GO:0000976">
    <property type="term" value="F:transcription cis-regulatory region binding"/>
    <property type="evidence" value="ECO:0007669"/>
    <property type="project" value="TreeGrafter"/>
</dbReference>
<protein>
    <submittedName>
        <fullName evidence="6">AcrR family transcriptional regulator</fullName>
    </submittedName>
</protein>
<keyword evidence="3" id="KW-0804">Transcription</keyword>
<dbReference type="PANTHER" id="PTHR30055:SF148">
    <property type="entry name" value="TETR-FAMILY TRANSCRIPTIONAL REGULATOR"/>
    <property type="match status" value="1"/>
</dbReference>
<evidence type="ECO:0000256" key="4">
    <source>
        <dbReference type="PROSITE-ProRule" id="PRU00335"/>
    </source>
</evidence>
<keyword evidence="2 4" id="KW-0238">DNA-binding</keyword>
<dbReference type="PROSITE" id="PS50977">
    <property type="entry name" value="HTH_TETR_2"/>
    <property type="match status" value="1"/>
</dbReference>
<reference evidence="6 7" key="1">
    <citation type="submission" date="2020-07" db="EMBL/GenBank/DDBJ databases">
        <title>Sequencing the genomes of 1000 actinobacteria strains.</title>
        <authorList>
            <person name="Klenk H.-P."/>
        </authorList>
    </citation>
    <scope>NUCLEOTIDE SEQUENCE [LARGE SCALE GENOMIC DNA]</scope>
    <source>
        <strain evidence="6 7">CXB654</strain>
    </source>
</reference>
<feature type="domain" description="HTH tetR-type" evidence="5">
    <location>
        <begin position="16"/>
        <end position="76"/>
    </location>
</feature>
<dbReference type="InterPro" id="IPR011075">
    <property type="entry name" value="TetR_C"/>
</dbReference>
<dbReference type="InterPro" id="IPR009057">
    <property type="entry name" value="Homeodomain-like_sf"/>
</dbReference>
<evidence type="ECO:0000313" key="7">
    <source>
        <dbReference type="Proteomes" id="UP000589036"/>
    </source>
</evidence>
<gene>
    <name evidence="6" type="ORF">HDA32_003325</name>
</gene>
<evidence type="ECO:0000256" key="1">
    <source>
        <dbReference type="ARBA" id="ARBA00023015"/>
    </source>
</evidence>
<dbReference type="SUPFAM" id="SSF46689">
    <property type="entry name" value="Homeodomain-like"/>
    <property type="match status" value="1"/>
</dbReference>
<name>A0A852TXZ2_9ACTN</name>
<keyword evidence="7" id="KW-1185">Reference proteome</keyword>
<accession>A0A852TXZ2</accession>
<dbReference type="Pfam" id="PF00440">
    <property type="entry name" value="TetR_N"/>
    <property type="match status" value="1"/>
</dbReference>
<dbReference type="SUPFAM" id="SSF48498">
    <property type="entry name" value="Tetracyclin repressor-like, C-terminal domain"/>
    <property type="match status" value="1"/>
</dbReference>